<organism evidence="2 3">
    <name type="scientific">Taenia crassiceps</name>
    <dbReference type="NCBI Taxonomy" id="6207"/>
    <lineage>
        <taxon>Eukaryota</taxon>
        <taxon>Metazoa</taxon>
        <taxon>Spiralia</taxon>
        <taxon>Lophotrochozoa</taxon>
        <taxon>Platyhelminthes</taxon>
        <taxon>Cestoda</taxon>
        <taxon>Eucestoda</taxon>
        <taxon>Cyclophyllidea</taxon>
        <taxon>Taeniidae</taxon>
        <taxon>Taenia</taxon>
    </lineage>
</organism>
<accession>A0ABR4Q9Q0</accession>
<gene>
    <name evidence="2" type="ORF">TcWFU_008646</name>
</gene>
<keyword evidence="3" id="KW-1185">Reference proteome</keyword>
<comment type="caution">
    <text evidence="2">The sequence shown here is derived from an EMBL/GenBank/DDBJ whole genome shotgun (WGS) entry which is preliminary data.</text>
</comment>
<dbReference type="Proteomes" id="UP001651158">
    <property type="component" value="Unassembled WGS sequence"/>
</dbReference>
<reference evidence="2 3" key="1">
    <citation type="journal article" date="2022" name="Front. Cell. Infect. Microbiol.">
        <title>The Genomes of Two Strains of Taenia crassiceps the Animal Model for the Study of Human Cysticercosis.</title>
        <authorList>
            <person name="Bobes R.J."/>
            <person name="Estrada K."/>
            <person name="Rios-Valencia D.G."/>
            <person name="Calderon-Gallegos A."/>
            <person name="de la Torre P."/>
            <person name="Carrero J.C."/>
            <person name="Sanchez-Flores A."/>
            <person name="Laclette J.P."/>
        </authorList>
    </citation>
    <scope>NUCLEOTIDE SEQUENCE [LARGE SCALE GENOMIC DNA]</scope>
    <source>
        <strain evidence="2">WFUcys</strain>
    </source>
</reference>
<name>A0ABR4Q9Q0_9CEST</name>
<proteinExistence type="predicted"/>
<evidence type="ECO:0000313" key="3">
    <source>
        <dbReference type="Proteomes" id="UP001651158"/>
    </source>
</evidence>
<feature type="compositionally biased region" description="Low complexity" evidence="1">
    <location>
        <begin position="406"/>
        <end position="423"/>
    </location>
</feature>
<evidence type="ECO:0000256" key="1">
    <source>
        <dbReference type="SAM" id="MobiDB-lite"/>
    </source>
</evidence>
<sequence length="571" mass="64218">MSGVSEPTGSRSFALRKAAANVDFQIPVNFEETLKGVKPPIIPPLFKSVCEEILARIASRQLSILPAPLSTLFFNADAMAGNLLCSAQIDEVIKLLHFEKKGLSEKQRILKRKADLEPHQTSVITRAMFRYIELCSEGIDLTVEFPACGYLVMGPPVHNEDKPELRDYIRSLESFIRVALRKSPIKRDIFCYFMHFLSQIYQLMSDSYRSEPALCGMTRYLLANRFGEELISLRCTECGSKIEENHKGCRVCSYIPTHINPPYQTRVIDMMLEYIPHSYWREKLDDPRAGLVERSGTVTKIDDLNHITQTRKVSSVGDLPHVKTTLEKEKKTSKIDKKIPFVGSSKNNGVSLRKSRASKAIIAEEPKKSIKKKDSEESTDKNGYSQGLNKTKSDDQPKDDAVSDPVGGSRRSGVISGPKSIGGRRSGGVGQSGGSGIISSALRKDSISSISLTRKNTPSSGMRSTLFTTPPSLSNESTESTMTERMDRPNTSTPRRQAKRKQRRARSRTRKPRGRSPLKKHRQRTRSPTKKRKGRARSPKGKREVGKHYGKKEAKKTPRSRRRGRSRSRRR</sequence>
<dbReference type="EMBL" id="JAKROA010000006">
    <property type="protein sequence ID" value="KAL5106394.1"/>
    <property type="molecule type" value="Genomic_DNA"/>
</dbReference>
<feature type="compositionally biased region" description="Basic and acidic residues" evidence="1">
    <location>
        <begin position="541"/>
        <end position="556"/>
    </location>
</feature>
<protein>
    <submittedName>
        <fullName evidence="2">Uncharacterized protein</fullName>
    </submittedName>
</protein>
<feature type="region of interest" description="Disordered" evidence="1">
    <location>
        <begin position="337"/>
        <end position="571"/>
    </location>
</feature>
<evidence type="ECO:0000313" key="2">
    <source>
        <dbReference type="EMBL" id="KAL5106394.1"/>
    </source>
</evidence>
<feature type="compositionally biased region" description="Basic residues" evidence="1">
    <location>
        <begin position="496"/>
        <end position="540"/>
    </location>
</feature>
<feature type="compositionally biased region" description="Basic and acidic residues" evidence="1">
    <location>
        <begin position="391"/>
        <end position="401"/>
    </location>
</feature>
<feature type="compositionally biased region" description="Basic and acidic residues" evidence="1">
    <location>
        <begin position="362"/>
        <end position="380"/>
    </location>
</feature>
<feature type="compositionally biased region" description="Polar residues" evidence="1">
    <location>
        <begin position="447"/>
        <end position="481"/>
    </location>
</feature>
<feature type="compositionally biased region" description="Gly residues" evidence="1">
    <location>
        <begin position="424"/>
        <end position="436"/>
    </location>
</feature>
<feature type="compositionally biased region" description="Basic residues" evidence="1">
    <location>
        <begin position="557"/>
        <end position="571"/>
    </location>
</feature>